<dbReference type="RefSeq" id="WP_120647819.1">
    <property type="nucleotide sequence ID" value="NZ_RAWB01000634.1"/>
</dbReference>
<keyword evidence="3" id="KW-1185">Reference proteome</keyword>
<dbReference type="AlphaFoldDB" id="A0A3A8NJ39"/>
<accession>A0A3A8NJ39</accession>
<evidence type="ECO:0000313" key="2">
    <source>
        <dbReference type="EMBL" id="RKH43559.1"/>
    </source>
</evidence>
<evidence type="ECO:0000256" key="1">
    <source>
        <dbReference type="SAM" id="MobiDB-lite"/>
    </source>
</evidence>
<organism evidence="2 3">
    <name type="scientific">Corallococcus llansteffanensis</name>
    <dbReference type="NCBI Taxonomy" id="2316731"/>
    <lineage>
        <taxon>Bacteria</taxon>
        <taxon>Pseudomonadati</taxon>
        <taxon>Myxococcota</taxon>
        <taxon>Myxococcia</taxon>
        <taxon>Myxococcales</taxon>
        <taxon>Cystobacterineae</taxon>
        <taxon>Myxococcaceae</taxon>
        <taxon>Corallococcus</taxon>
    </lineage>
</organism>
<evidence type="ECO:0000313" key="3">
    <source>
        <dbReference type="Proteomes" id="UP000272888"/>
    </source>
</evidence>
<proteinExistence type="predicted"/>
<feature type="region of interest" description="Disordered" evidence="1">
    <location>
        <begin position="146"/>
        <end position="198"/>
    </location>
</feature>
<reference evidence="3" key="1">
    <citation type="submission" date="2018-09" db="EMBL/GenBank/DDBJ databases">
        <authorList>
            <person name="Livingstone P.G."/>
            <person name="Whitworth D.E."/>
        </authorList>
    </citation>
    <scope>NUCLEOTIDE SEQUENCE [LARGE SCALE GENOMIC DNA]</scope>
    <source>
        <strain evidence="3">CA051B</strain>
    </source>
</reference>
<name>A0A3A8NJ39_9BACT</name>
<gene>
    <name evidence="2" type="ORF">D7V93_36940</name>
</gene>
<sequence length="198" mass="21103">MSKRQLRLLMAALLMGCVRGPRSPAVLVEDDRSIAFPEFSDDSVVELQPAQRPYVLEGALLQALMIATNDFLPPASKDVPCQDRPEAQRYLAMRRGELFFIHISEDPAACGKTYPALDSGAWYAISRDGRIRRRVVDGMADLPADAGGGASQAVPAQPGVAPALDSSWNDPSRPWPEGLRDGGIPASTDAGPGPAGPP</sequence>
<dbReference type="Proteomes" id="UP000272888">
    <property type="component" value="Unassembled WGS sequence"/>
</dbReference>
<comment type="caution">
    <text evidence="2">The sequence shown here is derived from an EMBL/GenBank/DDBJ whole genome shotgun (WGS) entry which is preliminary data.</text>
</comment>
<feature type="compositionally biased region" description="Low complexity" evidence="1">
    <location>
        <begin position="151"/>
        <end position="163"/>
    </location>
</feature>
<protein>
    <submittedName>
        <fullName evidence="2">Uncharacterized protein</fullName>
    </submittedName>
</protein>
<dbReference type="EMBL" id="RAWB01000634">
    <property type="protein sequence ID" value="RKH43559.1"/>
    <property type="molecule type" value="Genomic_DNA"/>
</dbReference>